<evidence type="ECO:0000259" key="1">
    <source>
        <dbReference type="PROSITE" id="PS50404"/>
    </source>
</evidence>
<keyword evidence="3" id="KW-1185">Reference proteome</keyword>
<dbReference type="InterPro" id="IPR036282">
    <property type="entry name" value="Glutathione-S-Trfase_C_sf"/>
</dbReference>
<dbReference type="Proteomes" id="UP000004507">
    <property type="component" value="Unassembled WGS sequence"/>
</dbReference>
<dbReference type="PROSITE" id="PS50404">
    <property type="entry name" value="GST_NTER"/>
    <property type="match status" value="1"/>
</dbReference>
<protein>
    <recommendedName>
        <fullName evidence="1">GST N-terminal domain-containing protein</fullName>
    </recommendedName>
</protein>
<dbReference type="CDD" id="cd00570">
    <property type="entry name" value="GST_N_family"/>
    <property type="match status" value="1"/>
</dbReference>
<evidence type="ECO:0000313" key="2">
    <source>
        <dbReference type="EMBL" id="EAQ05765.1"/>
    </source>
</evidence>
<dbReference type="EMBL" id="AAMS01000007">
    <property type="protein sequence ID" value="EAQ05765.1"/>
    <property type="molecule type" value="Genomic_DNA"/>
</dbReference>
<gene>
    <name evidence="2" type="ORF">SKA53_06662</name>
</gene>
<sequence>MLEKERNLSDPTSEVIFHAYPQSPVAEKVRVVFGIKGLAWRSVEIPRLPPKPMLTALTGGYRRTPVMQIGADIYCDSQCIIRELERRYPSPTVMPTNEQGLMWCLSRWTDGALFDQTVRLVLGTAGDSLDKDFAADRGRLYLGEDWAAGLKQANADLPHLVSQLRAPLSWLNAQLSDGRAFLLGPQPAAIDAQFYHVVWFLRGRWADGPSFLSEFEDLVRWEDNVREIGHGTSRIMDPQDAIMLARNSEPTAVAGVAAHEPQGLLVGQSVAIKPDVNGGEQPVAGKIRYADAETVVIERVAADVGIVCVHFPRSGYRIDPT</sequence>
<dbReference type="Gene3D" id="3.40.30.110">
    <property type="match status" value="2"/>
</dbReference>
<reference evidence="2 3" key="1">
    <citation type="submission" date="2006-01" db="EMBL/GenBank/DDBJ databases">
        <authorList>
            <person name="Hagstrom A."/>
            <person name="Ferriera S."/>
            <person name="Johnson J."/>
            <person name="Kravitz S."/>
            <person name="Halpern A."/>
            <person name="Remington K."/>
            <person name="Beeson K."/>
            <person name="Tran B."/>
            <person name="Rogers Y.-H."/>
            <person name="Friedman R."/>
            <person name="Venter J.C."/>
        </authorList>
    </citation>
    <scope>NUCLEOTIDE SEQUENCE [LARGE SCALE GENOMIC DNA]</scope>
    <source>
        <strain evidence="2 3">SKA53</strain>
    </source>
</reference>
<dbReference type="eggNOG" id="COG0625">
    <property type="taxonomic scope" value="Bacteria"/>
</dbReference>
<dbReference type="Pfam" id="PF13410">
    <property type="entry name" value="GST_C_2"/>
    <property type="match status" value="1"/>
</dbReference>
<dbReference type="AlphaFoldDB" id="A3V7W5"/>
<dbReference type="STRING" id="314232.SKA53_06662"/>
<dbReference type="SUPFAM" id="SSF47616">
    <property type="entry name" value="GST C-terminal domain-like"/>
    <property type="match status" value="1"/>
</dbReference>
<name>A3V7W5_9RHOB</name>
<accession>A3V7W5</accession>
<organism evidence="2 3">
    <name type="scientific">Yoonia vestfoldensis SKA53</name>
    <dbReference type="NCBI Taxonomy" id="314232"/>
    <lineage>
        <taxon>Bacteria</taxon>
        <taxon>Pseudomonadati</taxon>
        <taxon>Pseudomonadota</taxon>
        <taxon>Alphaproteobacteria</taxon>
        <taxon>Rhodobacterales</taxon>
        <taxon>Paracoccaceae</taxon>
        <taxon>Yoonia</taxon>
    </lineage>
</organism>
<feature type="domain" description="GST N-terminal" evidence="1">
    <location>
        <begin position="13"/>
        <end position="92"/>
    </location>
</feature>
<dbReference type="InterPro" id="IPR004045">
    <property type="entry name" value="Glutathione_S-Trfase_N"/>
</dbReference>
<dbReference type="HOGENOM" id="CLU_039745_2_0_5"/>
<evidence type="ECO:0000313" key="3">
    <source>
        <dbReference type="Proteomes" id="UP000004507"/>
    </source>
</evidence>
<dbReference type="SUPFAM" id="SSF52833">
    <property type="entry name" value="Thioredoxin-like"/>
    <property type="match status" value="1"/>
</dbReference>
<dbReference type="InterPro" id="IPR036249">
    <property type="entry name" value="Thioredoxin-like_sf"/>
</dbReference>
<dbReference type="Pfam" id="PF13417">
    <property type="entry name" value="GST_N_3"/>
    <property type="match status" value="1"/>
</dbReference>
<proteinExistence type="predicted"/>
<comment type="caution">
    <text evidence="2">The sequence shown here is derived from an EMBL/GenBank/DDBJ whole genome shotgun (WGS) entry which is preliminary data.</text>
</comment>